<dbReference type="InterPro" id="IPR052728">
    <property type="entry name" value="O2_lipid_transport_reg"/>
</dbReference>
<feature type="transmembrane region" description="Helical" evidence="1">
    <location>
        <begin position="211"/>
        <end position="229"/>
    </location>
</feature>
<dbReference type="GO" id="GO:0016747">
    <property type="term" value="F:acyltransferase activity, transferring groups other than amino-acyl groups"/>
    <property type="evidence" value="ECO:0007669"/>
    <property type="project" value="InterPro"/>
</dbReference>
<feature type="transmembrane region" description="Helical" evidence="1">
    <location>
        <begin position="322"/>
        <end position="342"/>
    </location>
</feature>
<evidence type="ECO:0000313" key="5">
    <source>
        <dbReference type="Proteomes" id="UP001168821"/>
    </source>
</evidence>
<evidence type="ECO:0000256" key="1">
    <source>
        <dbReference type="SAM" id="Phobius"/>
    </source>
</evidence>
<evidence type="ECO:0000259" key="3">
    <source>
        <dbReference type="Pfam" id="PF01757"/>
    </source>
</evidence>
<keyword evidence="1" id="KW-0812">Transmembrane</keyword>
<feature type="transmembrane region" description="Helical" evidence="1">
    <location>
        <begin position="236"/>
        <end position="258"/>
    </location>
</feature>
<evidence type="ECO:0000256" key="2">
    <source>
        <dbReference type="SAM" id="SignalP"/>
    </source>
</evidence>
<dbReference type="PANTHER" id="PTHR11161:SF0">
    <property type="entry name" value="O-ACYLTRANSFERASE LIKE PROTEIN"/>
    <property type="match status" value="1"/>
</dbReference>
<feature type="transmembrane region" description="Helical" evidence="1">
    <location>
        <begin position="291"/>
        <end position="310"/>
    </location>
</feature>
<evidence type="ECO:0000313" key="4">
    <source>
        <dbReference type="EMBL" id="KAJ3652185.1"/>
    </source>
</evidence>
<sequence length="434" mass="50538">MSLKFVTIFVVQLSLFVLTTADYDLMPDLFHLDDYDKCLYYSSHKDPTYCSLIVQLLPENCENMSEVINRAWNTIQKVSSDNRKYRHDLLRHGVCASTLCSQYNGTIYNCLSNHYETKYRNLALVGKVNYIRCEMQNSNYKSTSTDVVIRFTSGLTVIILHTSWLNHSFRGPYAEPILGTEYNVCRKKWWTNLLYINNFVISDGACLMHTWYLSVDFQLTVLGLFLLWLTQKQPKYLLLTSGFVIAFQIIFMFAYLAMNNFKFAMIVTAEMTHYFKITFLKEWQATWTSTYSNLAPFAFGLCFGYLYIRYEKHKYAKIYVNLWRILTILLILGTPLLSAYFMTTTMYTNRWFNAAYGSIDKILFDLGIALFIFGLSQNLGGIVKMCFEWAPMHTLGQLSFGAYLIHFSILEIDASLRRTPHYFSVFLVVSIISM</sequence>
<keyword evidence="1" id="KW-1133">Transmembrane helix</keyword>
<keyword evidence="1" id="KW-0472">Membrane</keyword>
<dbReference type="Proteomes" id="UP001168821">
    <property type="component" value="Unassembled WGS sequence"/>
</dbReference>
<gene>
    <name evidence="4" type="ORF">Zmor_018173</name>
</gene>
<name>A0AA38I9H6_9CUCU</name>
<dbReference type="PANTHER" id="PTHR11161">
    <property type="entry name" value="O-ACYLTRANSFERASE"/>
    <property type="match status" value="1"/>
</dbReference>
<accession>A0AA38I9H6</accession>
<feature type="signal peptide" evidence="2">
    <location>
        <begin position="1"/>
        <end position="21"/>
    </location>
</feature>
<keyword evidence="5" id="KW-1185">Reference proteome</keyword>
<keyword evidence="2" id="KW-0732">Signal</keyword>
<proteinExistence type="predicted"/>
<dbReference type="InterPro" id="IPR002656">
    <property type="entry name" value="Acyl_transf_3_dom"/>
</dbReference>
<organism evidence="4 5">
    <name type="scientific">Zophobas morio</name>
    <dbReference type="NCBI Taxonomy" id="2755281"/>
    <lineage>
        <taxon>Eukaryota</taxon>
        <taxon>Metazoa</taxon>
        <taxon>Ecdysozoa</taxon>
        <taxon>Arthropoda</taxon>
        <taxon>Hexapoda</taxon>
        <taxon>Insecta</taxon>
        <taxon>Pterygota</taxon>
        <taxon>Neoptera</taxon>
        <taxon>Endopterygota</taxon>
        <taxon>Coleoptera</taxon>
        <taxon>Polyphaga</taxon>
        <taxon>Cucujiformia</taxon>
        <taxon>Tenebrionidae</taxon>
        <taxon>Zophobas</taxon>
    </lineage>
</organism>
<protein>
    <recommendedName>
        <fullName evidence="3">Acyltransferase 3 domain-containing protein</fullName>
    </recommendedName>
</protein>
<feature type="domain" description="Acyltransferase 3" evidence="3">
    <location>
        <begin position="187"/>
        <end position="412"/>
    </location>
</feature>
<feature type="transmembrane region" description="Helical" evidence="1">
    <location>
        <begin position="362"/>
        <end position="383"/>
    </location>
</feature>
<reference evidence="4" key="1">
    <citation type="journal article" date="2023" name="G3 (Bethesda)">
        <title>Whole genome assemblies of Zophobas morio and Tenebrio molitor.</title>
        <authorList>
            <person name="Kaur S."/>
            <person name="Stinson S.A."/>
            <person name="diCenzo G.C."/>
        </authorList>
    </citation>
    <scope>NUCLEOTIDE SEQUENCE</scope>
    <source>
        <strain evidence="4">QUZm001</strain>
    </source>
</reference>
<dbReference type="EMBL" id="JALNTZ010000005">
    <property type="protein sequence ID" value="KAJ3652185.1"/>
    <property type="molecule type" value="Genomic_DNA"/>
</dbReference>
<comment type="caution">
    <text evidence="4">The sequence shown here is derived from an EMBL/GenBank/DDBJ whole genome shotgun (WGS) entry which is preliminary data.</text>
</comment>
<dbReference type="AlphaFoldDB" id="A0AA38I9H6"/>
<dbReference type="Pfam" id="PF01757">
    <property type="entry name" value="Acyl_transf_3"/>
    <property type="match status" value="1"/>
</dbReference>
<feature type="chain" id="PRO_5041431556" description="Acyltransferase 3 domain-containing protein" evidence="2">
    <location>
        <begin position="22"/>
        <end position="434"/>
    </location>
</feature>